<evidence type="ECO:0000256" key="5">
    <source>
        <dbReference type="PROSITE-ProRule" id="PRU00335"/>
    </source>
</evidence>
<dbReference type="Pfam" id="PF00440">
    <property type="entry name" value="TetR_N"/>
    <property type="match status" value="1"/>
</dbReference>
<feature type="domain" description="HTH tetR-type" evidence="6">
    <location>
        <begin position="7"/>
        <end position="67"/>
    </location>
</feature>
<dbReference type="InterPro" id="IPR036271">
    <property type="entry name" value="Tet_transcr_reg_TetR-rel_C_sf"/>
</dbReference>
<organism evidence="7 8">
    <name type="scientific">Solirubrobacter phytolaccae</name>
    <dbReference type="NCBI Taxonomy" id="1404360"/>
    <lineage>
        <taxon>Bacteria</taxon>
        <taxon>Bacillati</taxon>
        <taxon>Actinomycetota</taxon>
        <taxon>Thermoleophilia</taxon>
        <taxon>Solirubrobacterales</taxon>
        <taxon>Solirubrobacteraceae</taxon>
        <taxon>Solirubrobacter</taxon>
    </lineage>
</organism>
<keyword evidence="4" id="KW-0804">Transcription</keyword>
<dbReference type="EMBL" id="JAPDDP010000051">
    <property type="protein sequence ID" value="MDA0183327.1"/>
    <property type="molecule type" value="Genomic_DNA"/>
</dbReference>
<dbReference type="RefSeq" id="WP_270027718.1">
    <property type="nucleotide sequence ID" value="NZ_JAPDDP010000051.1"/>
</dbReference>
<dbReference type="PANTHER" id="PTHR47506:SF6">
    <property type="entry name" value="HTH-TYPE TRANSCRIPTIONAL REPRESSOR NEMR"/>
    <property type="match status" value="1"/>
</dbReference>
<evidence type="ECO:0000256" key="3">
    <source>
        <dbReference type="ARBA" id="ARBA00023125"/>
    </source>
</evidence>
<evidence type="ECO:0000259" key="6">
    <source>
        <dbReference type="PROSITE" id="PS50977"/>
    </source>
</evidence>
<dbReference type="InterPro" id="IPR009057">
    <property type="entry name" value="Homeodomain-like_sf"/>
</dbReference>
<dbReference type="InterPro" id="IPR039538">
    <property type="entry name" value="BetI_C"/>
</dbReference>
<dbReference type="Gene3D" id="1.10.357.10">
    <property type="entry name" value="Tetracycline Repressor, domain 2"/>
    <property type="match status" value="1"/>
</dbReference>
<evidence type="ECO:0000256" key="2">
    <source>
        <dbReference type="ARBA" id="ARBA00023015"/>
    </source>
</evidence>
<dbReference type="InterPro" id="IPR001647">
    <property type="entry name" value="HTH_TetR"/>
</dbReference>
<proteinExistence type="predicted"/>
<accession>A0A9X3NKW7</accession>
<gene>
    <name evidence="7" type="ORF">OJ997_23660</name>
</gene>
<dbReference type="PANTHER" id="PTHR47506">
    <property type="entry name" value="TRANSCRIPTIONAL REGULATORY PROTEIN"/>
    <property type="match status" value="1"/>
</dbReference>
<reference evidence="7" key="1">
    <citation type="submission" date="2022-10" db="EMBL/GenBank/DDBJ databases">
        <title>The WGS of Solirubrobacter phytolaccae KCTC 29190.</title>
        <authorList>
            <person name="Jiang Z."/>
        </authorList>
    </citation>
    <scope>NUCLEOTIDE SEQUENCE</scope>
    <source>
        <strain evidence="7">KCTC 29190</strain>
    </source>
</reference>
<evidence type="ECO:0000256" key="4">
    <source>
        <dbReference type="ARBA" id="ARBA00023163"/>
    </source>
</evidence>
<evidence type="ECO:0000313" key="7">
    <source>
        <dbReference type="EMBL" id="MDA0183327.1"/>
    </source>
</evidence>
<dbReference type="GO" id="GO:0003677">
    <property type="term" value="F:DNA binding"/>
    <property type="evidence" value="ECO:0007669"/>
    <property type="project" value="UniProtKB-UniRule"/>
</dbReference>
<name>A0A9X3NKW7_9ACTN</name>
<evidence type="ECO:0000313" key="8">
    <source>
        <dbReference type="Proteomes" id="UP001147653"/>
    </source>
</evidence>
<sequence length="196" mass="21336">MTSRKGQARRAQVVDIALHRFAAHGYRGVSLATIAQEAGISEAGLIHHYPTKPALLLAVLDHYEAGSIELMKAARETSDGSFTGAWLALAASHEADPTYIRLFTVLAAESVAPEHPAHVWFVERYERVRGRITEAFAADQAAGRIRPELSPELCARQLVAMFDGIQLQYLLAGGALDLVTPLRELLDSFTDSSSRA</sequence>
<keyword evidence="8" id="KW-1185">Reference proteome</keyword>
<dbReference type="SUPFAM" id="SSF48498">
    <property type="entry name" value="Tetracyclin repressor-like, C-terminal domain"/>
    <property type="match status" value="1"/>
</dbReference>
<dbReference type="Pfam" id="PF13977">
    <property type="entry name" value="TetR_C_6"/>
    <property type="match status" value="1"/>
</dbReference>
<dbReference type="SUPFAM" id="SSF46689">
    <property type="entry name" value="Homeodomain-like"/>
    <property type="match status" value="1"/>
</dbReference>
<comment type="caution">
    <text evidence="7">The sequence shown here is derived from an EMBL/GenBank/DDBJ whole genome shotgun (WGS) entry which is preliminary data.</text>
</comment>
<keyword evidence="1" id="KW-0678">Repressor</keyword>
<dbReference type="PRINTS" id="PR00455">
    <property type="entry name" value="HTHTETR"/>
</dbReference>
<keyword evidence="3 5" id="KW-0238">DNA-binding</keyword>
<dbReference type="PROSITE" id="PS50977">
    <property type="entry name" value="HTH_TETR_2"/>
    <property type="match status" value="1"/>
</dbReference>
<dbReference type="AlphaFoldDB" id="A0A9X3NKW7"/>
<keyword evidence="2" id="KW-0805">Transcription regulation</keyword>
<protein>
    <submittedName>
        <fullName evidence="7">TetR/AcrR family transcriptional regulator</fullName>
    </submittedName>
</protein>
<dbReference type="Proteomes" id="UP001147653">
    <property type="component" value="Unassembled WGS sequence"/>
</dbReference>
<feature type="DNA-binding region" description="H-T-H motif" evidence="5">
    <location>
        <begin position="30"/>
        <end position="49"/>
    </location>
</feature>
<evidence type="ECO:0000256" key="1">
    <source>
        <dbReference type="ARBA" id="ARBA00022491"/>
    </source>
</evidence>